<dbReference type="OrthoDB" id="5030973at2759"/>
<protein>
    <submittedName>
        <fullName evidence="1">Uncharacterized protein</fullName>
    </submittedName>
</protein>
<dbReference type="Proteomes" id="UP000240493">
    <property type="component" value="Unassembled WGS sequence"/>
</dbReference>
<dbReference type="EMBL" id="KZ679262">
    <property type="protein sequence ID" value="PTB40966.1"/>
    <property type="molecule type" value="Genomic_DNA"/>
</dbReference>
<dbReference type="STRING" id="1042311.A0A2T3Z847"/>
<name>A0A2T3Z847_TRIA4</name>
<keyword evidence="2" id="KW-1185">Reference proteome</keyword>
<organism evidence="1 2">
    <name type="scientific">Trichoderma asperellum (strain ATCC 204424 / CBS 433.97 / NBRC 101777)</name>
    <dbReference type="NCBI Taxonomy" id="1042311"/>
    <lineage>
        <taxon>Eukaryota</taxon>
        <taxon>Fungi</taxon>
        <taxon>Dikarya</taxon>
        <taxon>Ascomycota</taxon>
        <taxon>Pezizomycotina</taxon>
        <taxon>Sordariomycetes</taxon>
        <taxon>Hypocreomycetidae</taxon>
        <taxon>Hypocreales</taxon>
        <taxon>Hypocreaceae</taxon>
        <taxon>Trichoderma</taxon>
    </lineage>
</organism>
<gene>
    <name evidence="1" type="ORF">M441DRAFT_58420</name>
</gene>
<evidence type="ECO:0000313" key="1">
    <source>
        <dbReference type="EMBL" id="PTB40966.1"/>
    </source>
</evidence>
<dbReference type="AlphaFoldDB" id="A0A2T3Z847"/>
<reference evidence="1 2" key="1">
    <citation type="submission" date="2016-07" db="EMBL/GenBank/DDBJ databases">
        <title>Multiple horizontal gene transfer events from other fungi enriched the ability of initially mycotrophic Trichoderma (Ascomycota) to feed on dead plant biomass.</title>
        <authorList>
            <consortium name="DOE Joint Genome Institute"/>
            <person name="Aerts A."/>
            <person name="Atanasova L."/>
            <person name="Chenthamara K."/>
            <person name="Zhang J."/>
            <person name="Grujic M."/>
            <person name="Henrissat B."/>
            <person name="Kuo A."/>
            <person name="Salamov A."/>
            <person name="Lipzen A."/>
            <person name="Labutti K."/>
            <person name="Barry K."/>
            <person name="Miao Y."/>
            <person name="Rahimi M.J."/>
            <person name="Shen Q."/>
            <person name="Grigoriev I.V."/>
            <person name="Kubicek C.P."/>
            <person name="Druzhinina I.S."/>
        </authorList>
    </citation>
    <scope>NUCLEOTIDE SEQUENCE [LARGE SCALE GENOMIC DNA]</scope>
    <source>
        <strain evidence="1 2">CBS 433.97</strain>
    </source>
</reference>
<proteinExistence type="predicted"/>
<evidence type="ECO:0000313" key="2">
    <source>
        <dbReference type="Proteomes" id="UP000240493"/>
    </source>
</evidence>
<accession>A0A2T3Z847</accession>
<sequence length="296" mass="32630">MSNNEAPAARLEGLEDENDTEVFDVGMFESGTVGSGFHIKNNPKDLYQRPDIIQRTGHGVDIRCTLIDVVHGAMSADSDYWATILVLQFRFDPQKRARRVAEATIELCFGASDANKNLPEIDAISFDGNYSFLSSKQSETITKGCDGNIGASYGADLGASIKWEKTVVRETADATTICGGKLVVDNMPPNRIAKWTLLENKTLRTGVPASIRVAVRIKRLDEAIFTCLPRLQCKADKWTTLKTFFGGVPEDDPVLLKPELKPTNKLMAYDTEELGSVDLQMLSDVTFTTMILDAQK</sequence>